<dbReference type="PANTHER" id="PTHR43364:SF4">
    <property type="entry name" value="NAD(P)-LINKED OXIDOREDUCTASE SUPERFAMILY PROTEIN"/>
    <property type="match status" value="1"/>
</dbReference>
<dbReference type="GO" id="GO:0016491">
    <property type="term" value="F:oxidoreductase activity"/>
    <property type="evidence" value="ECO:0007669"/>
    <property type="project" value="UniProtKB-KW"/>
</dbReference>
<dbReference type="Proteomes" id="UP000680132">
    <property type="component" value="Unassembled WGS sequence"/>
</dbReference>
<proteinExistence type="predicted"/>
<keyword evidence="4" id="KW-1185">Reference proteome</keyword>
<sequence length="343" mass="37495">MQYRTLGAAGASVSQFALGTMTFGRETSEAESREMLDLYVAAGGNLIDTADIYADRESERIVGRWLKSAAAEVRDNLVIATKGRFPTGGGPNQLGLSRKHLAQALDASLQRLGVETIDLYQLHSWDPHTSVEEQLEFLTAAVAAGKVHYVGLSNVTAWQLQRYMDVAEFRRLVRPVTIQPQYNLLAREIEWEVLPAAEFNGLGLLPWSPLAGGWLTGKYTRDAVPAGTRHDAAPGAMNGLDRRRSEERTWAVLDALAAVADEHGVPQGRVAIAWLAGRSGVSSVILGARTLAHLEDNLASGDVVLTPQQRERLDAASLPHVADYPYGELGQEQRTRRLHGGRW</sequence>
<organism evidence="3 4">
    <name type="scientific">Microbacterium stercoris</name>
    <dbReference type="NCBI Taxonomy" id="2820289"/>
    <lineage>
        <taxon>Bacteria</taxon>
        <taxon>Bacillati</taxon>
        <taxon>Actinomycetota</taxon>
        <taxon>Actinomycetes</taxon>
        <taxon>Micrococcales</taxon>
        <taxon>Microbacteriaceae</taxon>
        <taxon>Microbacterium</taxon>
    </lineage>
</organism>
<dbReference type="RefSeq" id="WP_208500245.1">
    <property type="nucleotide sequence ID" value="NZ_JAGFOA010000001.1"/>
</dbReference>
<dbReference type="InterPro" id="IPR036812">
    <property type="entry name" value="NAD(P)_OxRdtase_dom_sf"/>
</dbReference>
<dbReference type="EMBL" id="JAGFOA010000001">
    <property type="protein sequence ID" value="MBO3662586.1"/>
    <property type="molecule type" value="Genomic_DNA"/>
</dbReference>
<accession>A0A939QNB0</accession>
<reference evidence="3" key="1">
    <citation type="submission" date="2021-03" db="EMBL/GenBank/DDBJ databases">
        <title>Microbacterium sp. nov., a novel actinobacterium isolated from cow dung.</title>
        <authorList>
            <person name="Zhang L."/>
        </authorList>
    </citation>
    <scope>NUCLEOTIDE SEQUENCE</scope>
    <source>
        <strain evidence="3">NEAU-LLB</strain>
    </source>
</reference>
<dbReference type="InterPro" id="IPR050523">
    <property type="entry name" value="AKR_Detox_Biosynth"/>
</dbReference>
<dbReference type="PANTHER" id="PTHR43364">
    <property type="entry name" value="NADH-SPECIFIC METHYLGLYOXAL REDUCTASE-RELATED"/>
    <property type="match status" value="1"/>
</dbReference>
<evidence type="ECO:0000313" key="3">
    <source>
        <dbReference type="EMBL" id="MBO3662586.1"/>
    </source>
</evidence>
<comment type="caution">
    <text evidence="3">The sequence shown here is derived from an EMBL/GenBank/DDBJ whole genome shotgun (WGS) entry which is preliminary data.</text>
</comment>
<evidence type="ECO:0000259" key="2">
    <source>
        <dbReference type="Pfam" id="PF00248"/>
    </source>
</evidence>
<name>A0A939QNB0_9MICO</name>
<evidence type="ECO:0000256" key="1">
    <source>
        <dbReference type="ARBA" id="ARBA00023002"/>
    </source>
</evidence>
<protein>
    <submittedName>
        <fullName evidence="3">Aldo/keto reductase</fullName>
    </submittedName>
</protein>
<dbReference type="AlphaFoldDB" id="A0A939QNB0"/>
<dbReference type="InterPro" id="IPR023210">
    <property type="entry name" value="NADP_OxRdtase_dom"/>
</dbReference>
<evidence type="ECO:0000313" key="4">
    <source>
        <dbReference type="Proteomes" id="UP000680132"/>
    </source>
</evidence>
<dbReference type="Pfam" id="PF00248">
    <property type="entry name" value="Aldo_ket_red"/>
    <property type="match status" value="1"/>
</dbReference>
<gene>
    <name evidence="3" type="ORF">J5V96_03570</name>
</gene>
<dbReference type="GO" id="GO:0005829">
    <property type="term" value="C:cytosol"/>
    <property type="evidence" value="ECO:0007669"/>
    <property type="project" value="UniProtKB-ARBA"/>
</dbReference>
<dbReference type="FunFam" id="3.20.20.100:FF:000004">
    <property type="entry name" value="Oxidoreductase, aldo/keto reductase"/>
    <property type="match status" value="1"/>
</dbReference>
<dbReference type="Gene3D" id="3.20.20.100">
    <property type="entry name" value="NADP-dependent oxidoreductase domain"/>
    <property type="match status" value="1"/>
</dbReference>
<keyword evidence="1" id="KW-0560">Oxidoreductase</keyword>
<feature type="domain" description="NADP-dependent oxidoreductase" evidence="2">
    <location>
        <begin position="17"/>
        <end position="316"/>
    </location>
</feature>
<dbReference type="SUPFAM" id="SSF51430">
    <property type="entry name" value="NAD(P)-linked oxidoreductase"/>
    <property type="match status" value="1"/>
</dbReference>